<dbReference type="NCBIfam" id="TIGR01300">
    <property type="entry name" value="CPA3_mnhG_phaG"/>
    <property type="match status" value="1"/>
</dbReference>
<dbReference type="AlphaFoldDB" id="A0A495V1R4"/>
<sequence>MADLLLDVLSLLLLAGGLFLGFSGALGVLRFPDFYTRIHAAGVTDTLSAGLILGALMLQAGLSLVTAKLALILLFLWYTSPVASHVLARAAMHAGLRPWSAPARSAAAGEASSTSST</sequence>
<keyword evidence="3" id="KW-1185">Reference proteome</keyword>
<gene>
    <name evidence="2" type="ORF">BDD21_0677</name>
</gene>
<dbReference type="Pfam" id="PF03334">
    <property type="entry name" value="PhaG_MnhG_YufB"/>
    <property type="match status" value="1"/>
</dbReference>
<keyword evidence="1" id="KW-1133">Transmembrane helix</keyword>
<organism evidence="2 3">
    <name type="scientific">Thiocapsa rosea</name>
    <dbReference type="NCBI Taxonomy" id="69360"/>
    <lineage>
        <taxon>Bacteria</taxon>
        <taxon>Pseudomonadati</taxon>
        <taxon>Pseudomonadota</taxon>
        <taxon>Gammaproteobacteria</taxon>
        <taxon>Chromatiales</taxon>
        <taxon>Chromatiaceae</taxon>
        <taxon>Thiocapsa</taxon>
    </lineage>
</organism>
<evidence type="ECO:0000313" key="2">
    <source>
        <dbReference type="EMBL" id="RKT43346.1"/>
    </source>
</evidence>
<dbReference type="PANTHER" id="PTHR34703:SF1">
    <property type="entry name" value="ANTIPORTER SUBUNIT MNHG2-RELATED"/>
    <property type="match status" value="1"/>
</dbReference>
<dbReference type="RefSeq" id="WP_211334965.1">
    <property type="nucleotide sequence ID" value="NZ_RBXL01000001.1"/>
</dbReference>
<comment type="caution">
    <text evidence="2">The sequence shown here is derived from an EMBL/GenBank/DDBJ whole genome shotgun (WGS) entry which is preliminary data.</text>
</comment>
<reference evidence="2 3" key="1">
    <citation type="submission" date="2018-10" db="EMBL/GenBank/DDBJ databases">
        <title>Genomic Encyclopedia of Archaeal and Bacterial Type Strains, Phase II (KMG-II): from individual species to whole genera.</title>
        <authorList>
            <person name="Goeker M."/>
        </authorList>
    </citation>
    <scope>NUCLEOTIDE SEQUENCE [LARGE SCALE GENOMIC DNA]</scope>
    <source>
        <strain evidence="2 3">DSM 235</strain>
    </source>
</reference>
<dbReference type="EMBL" id="RBXL01000001">
    <property type="protein sequence ID" value="RKT43346.1"/>
    <property type="molecule type" value="Genomic_DNA"/>
</dbReference>
<keyword evidence="1" id="KW-0472">Membrane</keyword>
<evidence type="ECO:0000313" key="3">
    <source>
        <dbReference type="Proteomes" id="UP000274556"/>
    </source>
</evidence>
<evidence type="ECO:0000256" key="1">
    <source>
        <dbReference type="SAM" id="Phobius"/>
    </source>
</evidence>
<feature type="transmembrane region" description="Helical" evidence="1">
    <location>
        <begin position="51"/>
        <end position="79"/>
    </location>
</feature>
<dbReference type="InterPro" id="IPR005133">
    <property type="entry name" value="PhaG_MnhG_YufB"/>
</dbReference>
<keyword evidence="1" id="KW-0812">Transmembrane</keyword>
<dbReference type="GO" id="GO:0015385">
    <property type="term" value="F:sodium:proton antiporter activity"/>
    <property type="evidence" value="ECO:0007669"/>
    <property type="project" value="TreeGrafter"/>
</dbReference>
<dbReference type="PANTHER" id="PTHR34703">
    <property type="entry name" value="ANTIPORTER SUBUNIT MNHG2-RELATED"/>
    <property type="match status" value="1"/>
</dbReference>
<proteinExistence type="predicted"/>
<name>A0A495V1R4_9GAMM</name>
<protein>
    <submittedName>
        <fullName evidence="2">Multicomponent Na+:H+ antiporter subunit G</fullName>
    </submittedName>
</protein>
<accession>A0A495V1R4</accession>
<dbReference type="Proteomes" id="UP000274556">
    <property type="component" value="Unassembled WGS sequence"/>
</dbReference>